<evidence type="ECO:0000313" key="9">
    <source>
        <dbReference type="EMBL" id="CAH1790056.1"/>
    </source>
</evidence>
<evidence type="ECO:0000256" key="4">
    <source>
        <dbReference type="ARBA" id="ARBA00022690"/>
    </source>
</evidence>
<feature type="chain" id="PRO_5035829425" description="Kielin/chordin-like protein" evidence="6">
    <location>
        <begin position="23"/>
        <end position="726"/>
    </location>
</feature>
<keyword evidence="6" id="KW-0732">Signal</keyword>
<comment type="subcellular location">
    <subcellularLocation>
        <location evidence="1">Secreted</location>
    </subcellularLocation>
</comment>
<accession>A0A8S4P9H1</accession>
<evidence type="ECO:0000259" key="7">
    <source>
        <dbReference type="PROSITE" id="PS50184"/>
    </source>
</evidence>
<dbReference type="SUPFAM" id="SSF57262">
    <property type="entry name" value="Leech antihemostatic proteins"/>
    <property type="match status" value="6"/>
</dbReference>
<evidence type="ECO:0000256" key="1">
    <source>
        <dbReference type="ARBA" id="ARBA00004613"/>
    </source>
</evidence>
<feature type="domain" description="Antistasin-like" evidence="8">
    <location>
        <begin position="590"/>
        <end position="615"/>
    </location>
</feature>
<dbReference type="PROSITE" id="PS01208">
    <property type="entry name" value="VWFC_1"/>
    <property type="match status" value="2"/>
</dbReference>
<gene>
    <name evidence="9" type="ORF">OFUS_LOCUS15317</name>
</gene>
<evidence type="ECO:0000256" key="2">
    <source>
        <dbReference type="ARBA" id="ARBA00008768"/>
    </source>
</evidence>
<dbReference type="SMART" id="SM00214">
    <property type="entry name" value="VWC"/>
    <property type="match status" value="3"/>
</dbReference>
<evidence type="ECO:0000256" key="3">
    <source>
        <dbReference type="ARBA" id="ARBA00022525"/>
    </source>
</evidence>
<dbReference type="AlphaFoldDB" id="A0A8S4P9H1"/>
<dbReference type="OrthoDB" id="10021323at2759"/>
<name>A0A8S4P9H1_OWEFU</name>
<feature type="domain" description="VWFC" evidence="7">
    <location>
        <begin position="30"/>
        <end position="101"/>
    </location>
</feature>
<dbReference type="InterPro" id="IPR004094">
    <property type="entry name" value="Antistasin-like"/>
</dbReference>
<dbReference type="SMART" id="SM00215">
    <property type="entry name" value="VWC_out"/>
    <property type="match status" value="2"/>
</dbReference>
<keyword evidence="4" id="KW-0646">Protease inhibitor</keyword>
<evidence type="ECO:0000256" key="5">
    <source>
        <dbReference type="ARBA" id="ARBA00022900"/>
    </source>
</evidence>
<evidence type="ECO:0000313" key="10">
    <source>
        <dbReference type="Proteomes" id="UP000749559"/>
    </source>
</evidence>
<dbReference type="InterPro" id="IPR011061">
    <property type="entry name" value="Hirudin/antistatin"/>
</dbReference>
<feature type="domain" description="Antistasin-like" evidence="8">
    <location>
        <begin position="110"/>
        <end position="135"/>
    </location>
</feature>
<dbReference type="Proteomes" id="UP000749559">
    <property type="component" value="Unassembled WGS sequence"/>
</dbReference>
<keyword evidence="5" id="KW-0722">Serine protease inhibitor</keyword>
<feature type="domain" description="Antistasin-like" evidence="8">
    <location>
        <begin position="218"/>
        <end position="243"/>
    </location>
</feature>
<feature type="domain" description="Antistasin-like" evidence="8">
    <location>
        <begin position="164"/>
        <end position="189"/>
    </location>
</feature>
<proteinExistence type="inferred from homology"/>
<keyword evidence="3" id="KW-0964">Secreted</keyword>
<feature type="domain" description="Antistasin-like" evidence="8">
    <location>
        <begin position="532"/>
        <end position="557"/>
    </location>
</feature>
<sequence length="726" mass="78183">MRYLILISAAVCLFGAFYGVSGQGGKSSRGVCNYGGKIYSKGEKFKQQCNTCKCKSGRVKCSKNRCGNVCTWTDCRKVRCPKINCRHGSHYRQGECCQACNEPTVLEEVCPPVTCKMFCQYGYNKNSKGCDICSCKENPCHLTDCPPSRPFCIVKGKEAVCQKCSNIMCMMFCEFGFKISADGCPICSCNPDPCSVKICPKKKPVCVVSDKKAVCQECSNVMCDLYCPFGFKSDDNGCATCSCSANPCKVTLCPTDKPYCVVKGNKPVCQKCSPVECRMFCQYGFKKNSDGCSICSCEENPCKKKSCGCGEVCEVQKVTCVTTPCLPIAVCVDDPNQLPCARPQKSANGALIYCRLGLSIDCAPGFNCVGSSNGKCGVCCPLKQCQYNGKVYNNGDQFPSVDGCNKCSCQLDGIVLCTLKACPKKDCSHNGKTYKHGSNFPRGDGCNTCFCTDGVVGCTEAFCAHCKKDGILYPLGASVPGSWPCEHCRCVNDPDTDILDAKIICAIQGCPPPACQNPVTMPGQCCPVCKGCNPIMCTMFCEFGFKKDANGCDICSCADDPCKSKTCPVGQICKNVQCIKAPCDPICEACSPIMCTMFCEFGFKKDANGCDICSCADDPCKSKTCPVGQICKNVQCIKAPCDPICEDDPNKLPCSPVQTAYGQQIFCGRGPGRQDCPLGSECVISPVDAYAIAFMTVFIMLLEHLTTPQTAVTNVPAHRMAKLCVH</sequence>
<dbReference type="GO" id="GO:0005576">
    <property type="term" value="C:extracellular region"/>
    <property type="evidence" value="ECO:0007669"/>
    <property type="project" value="UniProtKB-SubCell"/>
</dbReference>
<comment type="caution">
    <text evidence="9">The sequence shown here is derived from an EMBL/GenBank/DDBJ whole genome shotgun (WGS) entry which is preliminary data.</text>
</comment>
<evidence type="ECO:0000256" key="6">
    <source>
        <dbReference type="SAM" id="SignalP"/>
    </source>
</evidence>
<evidence type="ECO:0008006" key="11">
    <source>
        <dbReference type="Google" id="ProtNLM"/>
    </source>
</evidence>
<dbReference type="InterPro" id="IPR001007">
    <property type="entry name" value="VWF_dom"/>
</dbReference>
<dbReference type="Pfam" id="PF23334">
    <property type="entry name" value="VWC2L_2nd"/>
    <property type="match status" value="2"/>
</dbReference>
<evidence type="ECO:0000259" key="8">
    <source>
        <dbReference type="PROSITE" id="PS51252"/>
    </source>
</evidence>
<keyword evidence="10" id="KW-1185">Reference proteome</keyword>
<dbReference type="PROSITE" id="PS51252">
    <property type="entry name" value="ANTISTASIN"/>
    <property type="match status" value="6"/>
</dbReference>
<feature type="domain" description="Antistasin-like" evidence="8">
    <location>
        <begin position="272"/>
        <end position="297"/>
    </location>
</feature>
<dbReference type="Gene3D" id="2.10.70.10">
    <property type="entry name" value="Complement Module, domain 1"/>
    <property type="match status" value="3"/>
</dbReference>
<dbReference type="GO" id="GO:0004867">
    <property type="term" value="F:serine-type endopeptidase inhibitor activity"/>
    <property type="evidence" value="ECO:0007669"/>
    <property type="project" value="UniProtKB-KW"/>
</dbReference>
<feature type="domain" description="VWFC" evidence="7">
    <location>
        <begin position="383"/>
        <end position="450"/>
    </location>
</feature>
<reference evidence="9" key="1">
    <citation type="submission" date="2022-03" db="EMBL/GenBank/DDBJ databases">
        <authorList>
            <person name="Martin C."/>
        </authorList>
    </citation>
    <scope>NUCLEOTIDE SEQUENCE</scope>
</reference>
<feature type="domain" description="VWFC" evidence="7">
    <location>
        <begin position="464"/>
        <end position="530"/>
    </location>
</feature>
<dbReference type="SUPFAM" id="SSF57603">
    <property type="entry name" value="FnI-like domain"/>
    <property type="match status" value="4"/>
</dbReference>
<dbReference type="Pfam" id="PF02822">
    <property type="entry name" value="Antistasin"/>
    <property type="match status" value="6"/>
</dbReference>
<organism evidence="9 10">
    <name type="scientific">Owenia fusiformis</name>
    <name type="common">Polychaete worm</name>
    <dbReference type="NCBI Taxonomy" id="6347"/>
    <lineage>
        <taxon>Eukaryota</taxon>
        <taxon>Metazoa</taxon>
        <taxon>Spiralia</taxon>
        <taxon>Lophotrochozoa</taxon>
        <taxon>Annelida</taxon>
        <taxon>Polychaeta</taxon>
        <taxon>Sedentaria</taxon>
        <taxon>Canalipalpata</taxon>
        <taxon>Sabellida</taxon>
        <taxon>Oweniida</taxon>
        <taxon>Oweniidae</taxon>
        <taxon>Owenia</taxon>
    </lineage>
</organism>
<dbReference type="Gene3D" id="2.10.22.10">
    <property type="entry name" value="Antistasin, domain 1"/>
    <property type="match status" value="6"/>
</dbReference>
<dbReference type="EMBL" id="CAIIXF020000007">
    <property type="protein sequence ID" value="CAH1790056.1"/>
    <property type="molecule type" value="Genomic_DNA"/>
</dbReference>
<comment type="similarity">
    <text evidence="2">Belongs to the protease inhibitor I15 (antistasin) family.</text>
</comment>
<feature type="signal peptide" evidence="6">
    <location>
        <begin position="1"/>
        <end position="22"/>
    </location>
</feature>
<protein>
    <recommendedName>
        <fullName evidence="11">Kielin/chordin-like protein</fullName>
    </recommendedName>
</protein>
<dbReference type="PROSITE" id="PS50184">
    <property type="entry name" value="VWFC_2"/>
    <property type="match status" value="3"/>
</dbReference>